<protein>
    <recommendedName>
        <fullName evidence="3">N-acetyltransferase domain-containing protein</fullName>
    </recommendedName>
</protein>
<dbReference type="PANTHER" id="PTHR43877:SF1">
    <property type="entry name" value="ACETYLTRANSFERASE"/>
    <property type="match status" value="1"/>
</dbReference>
<feature type="domain" description="N-acetyltransferase" evidence="3">
    <location>
        <begin position="6"/>
        <end position="180"/>
    </location>
</feature>
<dbReference type="InterPro" id="IPR016181">
    <property type="entry name" value="Acyl_CoA_acyltransferase"/>
</dbReference>
<dbReference type="CDD" id="cd04301">
    <property type="entry name" value="NAT_SF"/>
    <property type="match status" value="1"/>
</dbReference>
<dbReference type="PROSITE" id="PS51186">
    <property type="entry name" value="GNAT"/>
    <property type="match status" value="1"/>
</dbReference>
<proteinExistence type="predicted"/>
<dbReference type="Gene3D" id="3.40.630.30">
    <property type="match status" value="1"/>
</dbReference>
<dbReference type="Pfam" id="PF13508">
    <property type="entry name" value="Acetyltransf_7"/>
    <property type="match status" value="1"/>
</dbReference>
<evidence type="ECO:0000259" key="3">
    <source>
        <dbReference type="PROSITE" id="PS51186"/>
    </source>
</evidence>
<keyword evidence="1" id="KW-0808">Transferase</keyword>
<evidence type="ECO:0000256" key="2">
    <source>
        <dbReference type="ARBA" id="ARBA00023315"/>
    </source>
</evidence>
<dbReference type="AlphaFoldDB" id="A0A381UX65"/>
<dbReference type="InterPro" id="IPR000182">
    <property type="entry name" value="GNAT_dom"/>
</dbReference>
<dbReference type="PANTHER" id="PTHR43877">
    <property type="entry name" value="AMINOALKYLPHOSPHONATE N-ACETYLTRANSFERASE-RELATED-RELATED"/>
    <property type="match status" value="1"/>
</dbReference>
<accession>A0A381UX65</accession>
<sequence length="181" mass="20728">MLEKPLRYRIAIISDLKEIKKLMDLSIKQLQKPFLNKEQILASYEAMGLDKQLIADRTYFLFFTKDNLVGSGGWSKRKTLFGGSHTLNRDDSFLNPKIDPARIRAMYTHPDWVRRGIGKKVIELSEKAALKDGFSKVELMATLAGEPLYRSCGYKVVEEINFLSSEGIEVPLKRMEKDVVK</sequence>
<reference evidence="4" key="1">
    <citation type="submission" date="2018-05" db="EMBL/GenBank/DDBJ databases">
        <authorList>
            <person name="Lanie J.A."/>
            <person name="Ng W.-L."/>
            <person name="Kazmierczak K.M."/>
            <person name="Andrzejewski T.M."/>
            <person name="Davidsen T.M."/>
            <person name="Wayne K.J."/>
            <person name="Tettelin H."/>
            <person name="Glass J.I."/>
            <person name="Rusch D."/>
            <person name="Podicherti R."/>
            <person name="Tsui H.-C.T."/>
            <person name="Winkler M.E."/>
        </authorList>
    </citation>
    <scope>NUCLEOTIDE SEQUENCE</scope>
</reference>
<dbReference type="SUPFAM" id="SSF55729">
    <property type="entry name" value="Acyl-CoA N-acyltransferases (Nat)"/>
    <property type="match status" value="1"/>
</dbReference>
<evidence type="ECO:0000313" key="4">
    <source>
        <dbReference type="EMBL" id="SVA32331.1"/>
    </source>
</evidence>
<evidence type="ECO:0000256" key="1">
    <source>
        <dbReference type="ARBA" id="ARBA00022679"/>
    </source>
</evidence>
<dbReference type="InterPro" id="IPR050832">
    <property type="entry name" value="Bact_Acetyltransf"/>
</dbReference>
<dbReference type="EMBL" id="UINC01007261">
    <property type="protein sequence ID" value="SVA32331.1"/>
    <property type="molecule type" value="Genomic_DNA"/>
</dbReference>
<keyword evidence="2" id="KW-0012">Acyltransferase</keyword>
<name>A0A381UX65_9ZZZZ</name>
<dbReference type="GO" id="GO:0016747">
    <property type="term" value="F:acyltransferase activity, transferring groups other than amino-acyl groups"/>
    <property type="evidence" value="ECO:0007669"/>
    <property type="project" value="InterPro"/>
</dbReference>
<gene>
    <name evidence="4" type="ORF">METZ01_LOCUS85185</name>
</gene>
<organism evidence="4">
    <name type="scientific">marine metagenome</name>
    <dbReference type="NCBI Taxonomy" id="408172"/>
    <lineage>
        <taxon>unclassified sequences</taxon>
        <taxon>metagenomes</taxon>
        <taxon>ecological metagenomes</taxon>
    </lineage>
</organism>